<name>A0A9D2HAE2_9FIRM</name>
<feature type="transmembrane region" description="Helical" evidence="1">
    <location>
        <begin position="101"/>
        <end position="121"/>
    </location>
</feature>
<sequence length="250" mass="28415">MKHLAKGNPADKEYIDINRCRWNLITGKGMLERYPSGGFKIIGDLIHRHNKGDEYIAQDGQTHAIQEYSGQTGKGRYVCGYIELEEKDCFVRVLRRKRSPLLGLLALLAFLAAIFFAGLWLGQKEEKPYLDETAIAYNIEGFENKDPEQLMLPGIEEIRVAENETKVEYALFNPKGNMCNIQYIIKLTDSGETIYSSNQVSPGYAITEFDLNRTFEKGEYPITVEMRTYDIGDGETKYNSGVMDAKLIVE</sequence>
<keyword evidence="1" id="KW-0472">Membrane</keyword>
<dbReference type="AlphaFoldDB" id="A0A9D2HAE2"/>
<dbReference type="Proteomes" id="UP000824223">
    <property type="component" value="Unassembled WGS sequence"/>
</dbReference>
<reference evidence="2" key="2">
    <citation type="submission" date="2021-04" db="EMBL/GenBank/DDBJ databases">
        <authorList>
            <person name="Gilroy R."/>
        </authorList>
    </citation>
    <scope>NUCLEOTIDE SEQUENCE</scope>
    <source>
        <strain evidence="2">ChiSjej2B20-11307</strain>
    </source>
</reference>
<protein>
    <submittedName>
        <fullName evidence="2">Uncharacterized protein</fullName>
    </submittedName>
</protein>
<dbReference type="EMBL" id="DXAK01000049">
    <property type="protein sequence ID" value="HJA07528.1"/>
    <property type="molecule type" value="Genomic_DNA"/>
</dbReference>
<reference evidence="2" key="1">
    <citation type="journal article" date="2021" name="PeerJ">
        <title>Extensive microbial diversity within the chicken gut microbiome revealed by metagenomics and culture.</title>
        <authorList>
            <person name="Gilroy R."/>
            <person name="Ravi A."/>
            <person name="Getino M."/>
            <person name="Pursley I."/>
            <person name="Horton D.L."/>
            <person name="Alikhan N.F."/>
            <person name="Baker D."/>
            <person name="Gharbi K."/>
            <person name="Hall N."/>
            <person name="Watson M."/>
            <person name="Adriaenssens E.M."/>
            <person name="Foster-Nyarko E."/>
            <person name="Jarju S."/>
            <person name="Secka A."/>
            <person name="Antonio M."/>
            <person name="Oren A."/>
            <person name="Chaudhuri R.R."/>
            <person name="La Ragione R."/>
            <person name="Hildebrand F."/>
            <person name="Pallen M.J."/>
        </authorList>
    </citation>
    <scope>NUCLEOTIDE SEQUENCE</scope>
    <source>
        <strain evidence="2">ChiSjej2B20-11307</strain>
    </source>
</reference>
<evidence type="ECO:0000256" key="1">
    <source>
        <dbReference type="SAM" id="Phobius"/>
    </source>
</evidence>
<gene>
    <name evidence="2" type="ORF">H9798_10385</name>
</gene>
<accession>A0A9D2HAE2</accession>
<proteinExistence type="predicted"/>
<keyword evidence="1" id="KW-1133">Transmembrane helix</keyword>
<evidence type="ECO:0000313" key="3">
    <source>
        <dbReference type="Proteomes" id="UP000824223"/>
    </source>
</evidence>
<organism evidence="2 3">
    <name type="scientific">Candidatus Mediterraneibacter pullicola</name>
    <dbReference type="NCBI Taxonomy" id="2838682"/>
    <lineage>
        <taxon>Bacteria</taxon>
        <taxon>Bacillati</taxon>
        <taxon>Bacillota</taxon>
        <taxon>Clostridia</taxon>
        <taxon>Lachnospirales</taxon>
        <taxon>Lachnospiraceae</taxon>
        <taxon>Mediterraneibacter</taxon>
    </lineage>
</organism>
<keyword evidence="1" id="KW-0812">Transmembrane</keyword>
<evidence type="ECO:0000313" key="2">
    <source>
        <dbReference type="EMBL" id="HJA07528.1"/>
    </source>
</evidence>
<comment type="caution">
    <text evidence="2">The sequence shown here is derived from an EMBL/GenBank/DDBJ whole genome shotgun (WGS) entry which is preliminary data.</text>
</comment>